<dbReference type="AlphaFoldDB" id="A0A5B8JTC5"/>
<feature type="transmembrane region" description="Helical" evidence="1">
    <location>
        <begin position="132"/>
        <end position="157"/>
    </location>
</feature>
<keyword evidence="1" id="KW-0472">Membrane</keyword>
<evidence type="ECO:0000256" key="1">
    <source>
        <dbReference type="SAM" id="Phobius"/>
    </source>
</evidence>
<keyword evidence="3" id="KW-1185">Reference proteome</keyword>
<keyword evidence="1" id="KW-0812">Transmembrane</keyword>
<dbReference type="InterPro" id="IPR007403">
    <property type="entry name" value="DUF456"/>
</dbReference>
<dbReference type="Proteomes" id="UP000320580">
    <property type="component" value="Chromosome"/>
</dbReference>
<gene>
    <name evidence="2" type="ORF">FQU76_27460</name>
</gene>
<dbReference type="Pfam" id="PF04306">
    <property type="entry name" value="DUF456"/>
    <property type="match status" value="1"/>
</dbReference>
<organism evidence="2 3">
    <name type="scientific">Streptomyces qinzhouensis</name>
    <dbReference type="NCBI Taxonomy" id="2599401"/>
    <lineage>
        <taxon>Bacteria</taxon>
        <taxon>Bacillati</taxon>
        <taxon>Actinomycetota</taxon>
        <taxon>Actinomycetes</taxon>
        <taxon>Kitasatosporales</taxon>
        <taxon>Streptomycetaceae</taxon>
        <taxon>Streptomyces</taxon>
    </lineage>
</organism>
<feature type="transmembrane region" description="Helical" evidence="1">
    <location>
        <begin position="6"/>
        <end position="37"/>
    </location>
</feature>
<dbReference type="RefSeq" id="WP_146484625.1">
    <property type="nucleotide sequence ID" value="NZ_CP042266.1"/>
</dbReference>
<feature type="transmembrane region" description="Helical" evidence="1">
    <location>
        <begin position="44"/>
        <end position="66"/>
    </location>
</feature>
<sequence length="160" mass="16703">MWQEVLLGGVFAFGCAGVLVPGVPGRWLVWAAMLWWALHERTGLAWTLLVCSTAVLLLVQIVLWLMPARRIHDSGATGRTAAWAGAGAVAGFVLVPVIGAIPGFMAGVYLCERRRLGGHGQAVAATRQVMRAAGASVLVELFGCLLITGAWLGAVLAGGT</sequence>
<keyword evidence="1" id="KW-1133">Transmembrane helix</keyword>
<reference evidence="2 3" key="1">
    <citation type="submission" date="2019-07" db="EMBL/GenBank/DDBJ databases">
        <authorList>
            <person name="Zhu P."/>
        </authorList>
    </citation>
    <scope>NUCLEOTIDE SEQUENCE [LARGE SCALE GENOMIC DNA]</scope>
    <source>
        <strain evidence="2 3">SSL-25</strain>
    </source>
</reference>
<feature type="transmembrane region" description="Helical" evidence="1">
    <location>
        <begin position="86"/>
        <end position="111"/>
    </location>
</feature>
<evidence type="ECO:0000313" key="3">
    <source>
        <dbReference type="Proteomes" id="UP000320580"/>
    </source>
</evidence>
<name>A0A5B8JTC5_9ACTN</name>
<dbReference type="KEGG" id="sqz:FQU76_27460"/>
<evidence type="ECO:0000313" key="2">
    <source>
        <dbReference type="EMBL" id="QDY81330.1"/>
    </source>
</evidence>
<accession>A0A5B8JTC5</accession>
<protein>
    <submittedName>
        <fullName evidence="2">DUF456 domain-containing protein</fullName>
    </submittedName>
</protein>
<proteinExistence type="predicted"/>
<dbReference type="OrthoDB" id="4333031at2"/>
<dbReference type="EMBL" id="CP042266">
    <property type="protein sequence ID" value="QDY81330.1"/>
    <property type="molecule type" value="Genomic_DNA"/>
</dbReference>